<feature type="domain" description="Carboxymuconolactone decarboxylase-like" evidence="2">
    <location>
        <begin position="151"/>
        <end position="220"/>
    </location>
</feature>
<feature type="domain" description="Carboxymuconolactone decarboxylase-like" evidence="2">
    <location>
        <begin position="24"/>
        <end position="84"/>
    </location>
</feature>
<gene>
    <name evidence="3" type="ORF">G9H61_03740</name>
</gene>
<comment type="caution">
    <text evidence="3">The sequence shown here is derived from an EMBL/GenBank/DDBJ whole genome shotgun (WGS) entry which is preliminary data.</text>
</comment>
<feature type="chain" id="PRO_5045132142" evidence="1">
    <location>
        <begin position="20"/>
        <end position="234"/>
    </location>
</feature>
<evidence type="ECO:0000259" key="2">
    <source>
        <dbReference type="Pfam" id="PF02627"/>
    </source>
</evidence>
<name>A0ABT4JE56_9BACT</name>
<dbReference type="PANTHER" id="PTHR33570:SF2">
    <property type="entry name" value="CARBOXYMUCONOLACTONE DECARBOXYLASE-LIKE DOMAIN-CONTAINING PROTEIN"/>
    <property type="match status" value="1"/>
</dbReference>
<keyword evidence="1" id="KW-0732">Signal</keyword>
<dbReference type="Proteomes" id="UP001321186">
    <property type="component" value="Unassembled WGS sequence"/>
</dbReference>
<organism evidence="3 4">
    <name type="scientific">Aquirufa ecclesiirivi</name>
    <dbReference type="NCBI Taxonomy" id="2715124"/>
    <lineage>
        <taxon>Bacteria</taxon>
        <taxon>Pseudomonadati</taxon>
        <taxon>Bacteroidota</taxon>
        <taxon>Cytophagia</taxon>
        <taxon>Cytophagales</taxon>
        <taxon>Flectobacillaceae</taxon>
        <taxon>Aquirufa</taxon>
    </lineage>
</organism>
<dbReference type="EMBL" id="JAANOH010000001">
    <property type="protein sequence ID" value="MCZ2474541.1"/>
    <property type="molecule type" value="Genomic_DNA"/>
</dbReference>
<evidence type="ECO:0000313" key="4">
    <source>
        <dbReference type="Proteomes" id="UP001321186"/>
    </source>
</evidence>
<proteinExistence type="predicted"/>
<feature type="signal peptide" evidence="1">
    <location>
        <begin position="1"/>
        <end position="19"/>
    </location>
</feature>
<dbReference type="PANTHER" id="PTHR33570">
    <property type="entry name" value="4-CARBOXYMUCONOLACTONE DECARBOXYLASE FAMILY PROTEIN"/>
    <property type="match status" value="1"/>
</dbReference>
<dbReference type="Pfam" id="PF02627">
    <property type="entry name" value="CMD"/>
    <property type="match status" value="2"/>
</dbReference>
<dbReference type="Gene3D" id="1.20.1290.10">
    <property type="entry name" value="AhpD-like"/>
    <property type="match status" value="1"/>
</dbReference>
<dbReference type="InterPro" id="IPR029032">
    <property type="entry name" value="AhpD-like"/>
</dbReference>
<dbReference type="SUPFAM" id="SSF69118">
    <property type="entry name" value="AhpD-like"/>
    <property type="match status" value="1"/>
</dbReference>
<evidence type="ECO:0000313" key="3">
    <source>
        <dbReference type="EMBL" id="MCZ2474541.1"/>
    </source>
</evidence>
<accession>A0ABT4JE56</accession>
<reference evidence="3 4" key="1">
    <citation type="submission" date="2020-03" db="EMBL/GenBank/DDBJ databases">
        <authorList>
            <person name="Pitt A."/>
            <person name="Hahn M.W."/>
        </authorList>
    </citation>
    <scope>NUCLEOTIDE SEQUENCE [LARGE SCALE GENOMIC DNA]</scope>
    <source>
        <strain evidence="3 4">5A-MARBSE</strain>
    </source>
</reference>
<protein>
    <submittedName>
        <fullName evidence="3">Carboxymuconolactone decarboxylase family protein</fullName>
    </submittedName>
</protein>
<dbReference type="InterPro" id="IPR052512">
    <property type="entry name" value="4CMD/NDH-1_regulator"/>
</dbReference>
<keyword evidence="4" id="KW-1185">Reference proteome</keyword>
<sequence>MKKSVLLFFIILFSLNMNAQNNESQTLNAQQQSIVNIAALTAVGNLSSLKTQLHAGLDGGLTVNEIKEILVQMYAYCGFPRCLNGINTFMSVIDERKAKGIVDVEGKEASPIVDTQSKYETGKQTLQQLTGIEEKGPKMGANAFAPIIDTFLKEHLFADIFSRDVLSYQQRELATISVLSALEGVAPQLQFHLGVGLNIGITKGQLMQLFSIIQAQIGEKQAEVAKNELEKIKK</sequence>
<dbReference type="InterPro" id="IPR003779">
    <property type="entry name" value="CMD-like"/>
</dbReference>
<evidence type="ECO:0000256" key="1">
    <source>
        <dbReference type="SAM" id="SignalP"/>
    </source>
</evidence>